<dbReference type="InterPro" id="IPR036291">
    <property type="entry name" value="NAD(P)-bd_dom_sf"/>
</dbReference>
<dbReference type="PRINTS" id="PR00081">
    <property type="entry name" value="GDHRDH"/>
</dbReference>
<evidence type="ECO:0000313" key="2">
    <source>
        <dbReference type="Proteomes" id="UP001253545"/>
    </source>
</evidence>
<dbReference type="Proteomes" id="UP001253545">
    <property type="component" value="Unassembled WGS sequence"/>
</dbReference>
<protein>
    <submittedName>
        <fullName evidence="1">SDR family NAD(P)-dependent oxidoreductase</fullName>
    </submittedName>
</protein>
<dbReference type="Pfam" id="PF00106">
    <property type="entry name" value="adh_short"/>
    <property type="match status" value="1"/>
</dbReference>
<reference evidence="1 2" key="1">
    <citation type="submission" date="2023-09" db="EMBL/GenBank/DDBJ databases">
        <authorList>
            <person name="Rey-Velasco X."/>
        </authorList>
    </citation>
    <scope>NUCLEOTIDE SEQUENCE [LARGE SCALE GENOMIC DNA]</scope>
    <source>
        <strain evidence="1 2">P117</strain>
    </source>
</reference>
<dbReference type="RefSeq" id="WP_311370061.1">
    <property type="nucleotide sequence ID" value="NZ_JAVRHX010000008.1"/>
</dbReference>
<dbReference type="PANTHER" id="PTHR45458">
    <property type="entry name" value="SHORT-CHAIN DEHYDROGENASE/REDUCTASE SDR"/>
    <property type="match status" value="1"/>
</dbReference>
<gene>
    <name evidence="1" type="ORF">RM552_16890</name>
</gene>
<sequence>MSHHILIIGANGGIAKALIKQYCQNQDTVTVHSVSRSDVVHSYANQNHSVFDTSAESEIIKFLQATTQKGIRFDKVICTTGVLHRVSEDTNIGSLKPEKRLEDIQQSALAEYFAVNTILPALWLKHLVKSVNKNRACLIFFSARVGSISENGLGGWYGYRASKAALNMIVKTASIEYKRRTPNSVLACYHPGTVDTELSKPFQANVKPGKLFTAQYTAERLLEHIEQLDCEQSPYYFDWDGQNIQY</sequence>
<dbReference type="SUPFAM" id="SSF51735">
    <property type="entry name" value="NAD(P)-binding Rossmann-fold domains"/>
    <property type="match status" value="1"/>
</dbReference>
<dbReference type="PANTHER" id="PTHR45458:SF1">
    <property type="entry name" value="SHORT CHAIN DEHYDROGENASE"/>
    <property type="match status" value="1"/>
</dbReference>
<name>A0ABU2ZV62_9ALTE</name>
<accession>A0ABU2ZV62</accession>
<organism evidence="1 2">
    <name type="scientific">Glaciecola petra</name>
    <dbReference type="NCBI Taxonomy" id="3075602"/>
    <lineage>
        <taxon>Bacteria</taxon>
        <taxon>Pseudomonadati</taxon>
        <taxon>Pseudomonadota</taxon>
        <taxon>Gammaproteobacteria</taxon>
        <taxon>Alteromonadales</taxon>
        <taxon>Alteromonadaceae</taxon>
        <taxon>Glaciecola</taxon>
    </lineage>
</organism>
<proteinExistence type="predicted"/>
<keyword evidence="2" id="KW-1185">Reference proteome</keyword>
<dbReference type="Gene3D" id="3.40.50.720">
    <property type="entry name" value="NAD(P)-binding Rossmann-like Domain"/>
    <property type="match status" value="1"/>
</dbReference>
<evidence type="ECO:0000313" key="1">
    <source>
        <dbReference type="EMBL" id="MDT0596535.1"/>
    </source>
</evidence>
<dbReference type="InterPro" id="IPR052184">
    <property type="entry name" value="SDR_enzymes"/>
</dbReference>
<dbReference type="InterPro" id="IPR002347">
    <property type="entry name" value="SDR_fam"/>
</dbReference>
<comment type="caution">
    <text evidence="1">The sequence shown here is derived from an EMBL/GenBank/DDBJ whole genome shotgun (WGS) entry which is preliminary data.</text>
</comment>
<dbReference type="EMBL" id="JAVRHX010000008">
    <property type="protein sequence ID" value="MDT0596535.1"/>
    <property type="molecule type" value="Genomic_DNA"/>
</dbReference>